<evidence type="ECO:0008006" key="4">
    <source>
        <dbReference type="Google" id="ProtNLM"/>
    </source>
</evidence>
<dbReference type="Proteomes" id="UP000030764">
    <property type="component" value="Unassembled WGS sequence"/>
</dbReference>
<feature type="non-terminal residue" evidence="2">
    <location>
        <position position="240"/>
    </location>
</feature>
<feature type="transmembrane region" description="Helical" evidence="1">
    <location>
        <begin position="179"/>
        <end position="200"/>
    </location>
</feature>
<evidence type="ECO:0000313" key="2">
    <source>
        <dbReference type="EMBL" id="KFD58129.1"/>
    </source>
</evidence>
<keyword evidence="1" id="KW-0812">Transmembrane</keyword>
<sequence>MRNSDPYDEQAFVPSLRRFIARRGKPAVVYSDNSANFIGTRETRNGKDESVQYFARNPLETHSSGGSMVGWMMLKELLRRCLGRASLTYEELLTVLCDCEAVMISRPLTRRKLEFKTAILLIYSWCNGYAGSQSCSKQLAITEVTSANENSSIAHLIGMSRKYAVAWKQRVRDLDTESLLGITIVCAANKIAILLVTVSPKQQQRRQRRRLRVAHVLKRQRLKQQREDCLANRFIPDSQM</sequence>
<evidence type="ECO:0000313" key="3">
    <source>
        <dbReference type="Proteomes" id="UP000030764"/>
    </source>
</evidence>
<evidence type="ECO:0000256" key="1">
    <source>
        <dbReference type="SAM" id="Phobius"/>
    </source>
</evidence>
<organism evidence="2 3">
    <name type="scientific">Trichuris suis</name>
    <name type="common">pig whipworm</name>
    <dbReference type="NCBI Taxonomy" id="68888"/>
    <lineage>
        <taxon>Eukaryota</taxon>
        <taxon>Metazoa</taxon>
        <taxon>Ecdysozoa</taxon>
        <taxon>Nematoda</taxon>
        <taxon>Enoplea</taxon>
        <taxon>Dorylaimia</taxon>
        <taxon>Trichinellida</taxon>
        <taxon>Trichuridae</taxon>
        <taxon>Trichuris</taxon>
    </lineage>
</organism>
<keyword evidence="1" id="KW-1133">Transmembrane helix</keyword>
<dbReference type="AlphaFoldDB" id="A0A085MLN3"/>
<reference evidence="2 3" key="1">
    <citation type="journal article" date="2014" name="Nat. Genet.">
        <title>Genome and transcriptome of the porcine whipworm Trichuris suis.</title>
        <authorList>
            <person name="Jex A.R."/>
            <person name="Nejsum P."/>
            <person name="Schwarz E.M."/>
            <person name="Hu L."/>
            <person name="Young N.D."/>
            <person name="Hall R.S."/>
            <person name="Korhonen P.K."/>
            <person name="Liao S."/>
            <person name="Thamsborg S."/>
            <person name="Xia J."/>
            <person name="Xu P."/>
            <person name="Wang S."/>
            <person name="Scheerlinck J.P."/>
            <person name="Hofmann A."/>
            <person name="Sternberg P.W."/>
            <person name="Wang J."/>
            <person name="Gasser R.B."/>
        </authorList>
    </citation>
    <scope>NUCLEOTIDE SEQUENCE [LARGE SCALE GENOMIC DNA]</scope>
    <source>
        <strain evidence="2">DCEP-RM93M</strain>
    </source>
</reference>
<gene>
    <name evidence="2" type="ORF">M513_00892</name>
</gene>
<name>A0A085MLN3_9BILA</name>
<protein>
    <recommendedName>
        <fullName evidence="4">Integrase catalytic domain-containing protein</fullName>
    </recommendedName>
</protein>
<proteinExistence type="predicted"/>
<keyword evidence="1" id="KW-0472">Membrane</keyword>
<accession>A0A085MLN3</accession>
<keyword evidence="3" id="KW-1185">Reference proteome</keyword>
<dbReference type="EMBL" id="KL363185">
    <property type="protein sequence ID" value="KFD58129.1"/>
    <property type="molecule type" value="Genomic_DNA"/>
</dbReference>